<dbReference type="GO" id="GO:0005576">
    <property type="term" value="C:extracellular region"/>
    <property type="evidence" value="ECO:0007669"/>
    <property type="project" value="UniProtKB-SubCell"/>
</dbReference>
<dbReference type="InterPro" id="IPR052335">
    <property type="entry name" value="Insulin-like_regulatory"/>
</dbReference>
<keyword evidence="5" id="KW-1015">Disulfide bond</keyword>
<keyword evidence="3" id="KW-0964">Secreted</keyword>
<comment type="subcellular location">
    <subcellularLocation>
        <location evidence="1">Secreted</location>
    </subcellularLocation>
</comment>
<dbReference type="PANTHER" id="PTHR33893:SF9">
    <property type="entry name" value="INSULIN RELATED-RELATED"/>
    <property type="match status" value="1"/>
</dbReference>
<dbReference type="InterPro" id="IPR036438">
    <property type="entry name" value="Insulin-like_sf"/>
</dbReference>
<dbReference type="Gene3D" id="1.10.100.10">
    <property type="entry name" value="Insulin-like"/>
    <property type="match status" value="1"/>
</dbReference>
<protein>
    <submittedName>
        <fullName evidence="8">IlGF domain-containing protein</fullName>
    </submittedName>
</protein>
<accession>A0A1I7UA67</accession>
<dbReference type="GO" id="GO:0005179">
    <property type="term" value="F:hormone activity"/>
    <property type="evidence" value="ECO:0007669"/>
    <property type="project" value="InterPro"/>
</dbReference>
<dbReference type="eggNOG" id="ENOG502TIU4">
    <property type="taxonomic scope" value="Eukaryota"/>
</dbReference>
<evidence type="ECO:0000256" key="2">
    <source>
        <dbReference type="ARBA" id="ARBA00009034"/>
    </source>
</evidence>
<dbReference type="PROSITE" id="PS00262">
    <property type="entry name" value="INSULIN"/>
    <property type="match status" value="1"/>
</dbReference>
<dbReference type="STRING" id="1561998.A0A1I7UA67"/>
<evidence type="ECO:0000313" key="7">
    <source>
        <dbReference type="Proteomes" id="UP000095282"/>
    </source>
</evidence>
<dbReference type="InterPro" id="IPR022353">
    <property type="entry name" value="Insulin_CS"/>
</dbReference>
<proteinExistence type="inferred from homology"/>
<dbReference type="Pfam" id="PF03488">
    <property type="entry name" value="Ins_beta"/>
    <property type="match status" value="1"/>
</dbReference>
<evidence type="ECO:0000256" key="6">
    <source>
        <dbReference type="SAM" id="SignalP"/>
    </source>
</evidence>
<dbReference type="Proteomes" id="UP000095282">
    <property type="component" value="Unplaced"/>
</dbReference>
<evidence type="ECO:0000313" key="8">
    <source>
        <dbReference type="WBParaSite" id="Csp11.Scaffold629.g16422.t2"/>
    </source>
</evidence>
<name>A0A1I7UA67_9PELO</name>
<keyword evidence="7" id="KW-1185">Reference proteome</keyword>
<keyword evidence="4 6" id="KW-0732">Signal</keyword>
<dbReference type="PANTHER" id="PTHR33893">
    <property type="entry name" value="INSULIN RELATED-RELATED-RELATED"/>
    <property type="match status" value="1"/>
</dbReference>
<dbReference type="WBParaSite" id="Csp11.Scaffold629.g16422.t2">
    <property type="protein sequence ID" value="Csp11.Scaffold629.g16422.t2"/>
    <property type="gene ID" value="Csp11.Scaffold629.g16422"/>
</dbReference>
<dbReference type="SUPFAM" id="SSF56994">
    <property type="entry name" value="Insulin-like"/>
    <property type="match status" value="1"/>
</dbReference>
<feature type="signal peptide" evidence="6">
    <location>
        <begin position="1"/>
        <end position="18"/>
    </location>
</feature>
<feature type="chain" id="PRO_5009308634" evidence="6">
    <location>
        <begin position="19"/>
        <end position="113"/>
    </location>
</feature>
<dbReference type="AlphaFoldDB" id="A0A1I7UA67"/>
<sequence>MNLLPTLIFLFTIGIVTGSLRHFDSSSVENNIRFLHDLQMEMQLDKSLDKPMSRVRRVPAPGDARACGRKLVLYVLTVCEDSCNPKHGKDIATLCCAQQCSEELIKEACCPSS</sequence>
<comment type="similarity">
    <text evidence="2">Belongs to the insulin family.</text>
</comment>
<evidence type="ECO:0000256" key="4">
    <source>
        <dbReference type="ARBA" id="ARBA00022729"/>
    </source>
</evidence>
<organism evidence="7 8">
    <name type="scientific">Caenorhabditis tropicalis</name>
    <dbReference type="NCBI Taxonomy" id="1561998"/>
    <lineage>
        <taxon>Eukaryota</taxon>
        <taxon>Metazoa</taxon>
        <taxon>Ecdysozoa</taxon>
        <taxon>Nematoda</taxon>
        <taxon>Chromadorea</taxon>
        <taxon>Rhabditida</taxon>
        <taxon>Rhabditina</taxon>
        <taxon>Rhabditomorpha</taxon>
        <taxon>Rhabditoidea</taxon>
        <taxon>Rhabditidae</taxon>
        <taxon>Peloderinae</taxon>
        <taxon>Caenorhabditis</taxon>
    </lineage>
</organism>
<dbReference type="InterPro" id="IPR003235">
    <property type="entry name" value="Nem_insulin-like_b-type"/>
</dbReference>
<evidence type="ECO:0000256" key="1">
    <source>
        <dbReference type="ARBA" id="ARBA00004613"/>
    </source>
</evidence>
<reference evidence="8" key="1">
    <citation type="submission" date="2016-11" db="UniProtKB">
        <authorList>
            <consortium name="WormBaseParasite"/>
        </authorList>
    </citation>
    <scope>IDENTIFICATION</scope>
</reference>
<evidence type="ECO:0000256" key="3">
    <source>
        <dbReference type="ARBA" id="ARBA00022525"/>
    </source>
</evidence>
<evidence type="ECO:0000256" key="5">
    <source>
        <dbReference type="ARBA" id="ARBA00023157"/>
    </source>
</evidence>